<dbReference type="EMBL" id="KL197729">
    <property type="protein sequence ID" value="KDQ54414.1"/>
    <property type="molecule type" value="Genomic_DNA"/>
</dbReference>
<protein>
    <submittedName>
        <fullName evidence="1">Uncharacterized protein</fullName>
    </submittedName>
</protein>
<evidence type="ECO:0000313" key="1">
    <source>
        <dbReference type="EMBL" id="KDQ54414.1"/>
    </source>
</evidence>
<dbReference type="InParanoid" id="A0A067PHZ1"/>
<accession>A0A067PHZ1</accession>
<name>A0A067PHZ1_9AGAM</name>
<proteinExistence type="predicted"/>
<dbReference type="AlphaFoldDB" id="A0A067PHZ1"/>
<dbReference type="Proteomes" id="UP000027265">
    <property type="component" value="Unassembled WGS sequence"/>
</dbReference>
<reference evidence="2" key="1">
    <citation type="journal article" date="2014" name="Proc. Natl. Acad. Sci. U.S.A.">
        <title>Extensive sampling of basidiomycete genomes demonstrates inadequacy of the white-rot/brown-rot paradigm for wood decay fungi.</title>
        <authorList>
            <person name="Riley R."/>
            <person name="Salamov A.A."/>
            <person name="Brown D.W."/>
            <person name="Nagy L.G."/>
            <person name="Floudas D."/>
            <person name="Held B.W."/>
            <person name="Levasseur A."/>
            <person name="Lombard V."/>
            <person name="Morin E."/>
            <person name="Otillar R."/>
            <person name="Lindquist E.A."/>
            <person name="Sun H."/>
            <person name="LaButti K.M."/>
            <person name="Schmutz J."/>
            <person name="Jabbour D."/>
            <person name="Luo H."/>
            <person name="Baker S.E."/>
            <person name="Pisabarro A.G."/>
            <person name="Walton J.D."/>
            <person name="Blanchette R.A."/>
            <person name="Henrissat B."/>
            <person name="Martin F."/>
            <person name="Cullen D."/>
            <person name="Hibbett D.S."/>
            <person name="Grigoriev I.V."/>
        </authorList>
    </citation>
    <scope>NUCLEOTIDE SEQUENCE [LARGE SCALE GENOMIC DNA]</scope>
    <source>
        <strain evidence="2">MUCL 33604</strain>
    </source>
</reference>
<sequence>MSGDTLGLDPALQKRIQEVLSSSSDEEAVSTELSRIIIGPPYQRIPAVAIFRGPIVTIRLDPLKPGIFPLGGEEFDGRIRPPVEGESRGVVLVRRPLRGFYRIKVSLTQERTTILFRKRLIRDPRLPGEEELDSGDEPDEQEYINDPVRIDAIFIGTGFASHVNGTDGFGVWRPSGIRPPV</sequence>
<evidence type="ECO:0000313" key="2">
    <source>
        <dbReference type="Proteomes" id="UP000027265"/>
    </source>
</evidence>
<gene>
    <name evidence="1" type="ORF">JAAARDRAFT_196751</name>
</gene>
<keyword evidence="2" id="KW-1185">Reference proteome</keyword>
<dbReference type="HOGENOM" id="CLU_115034_0_0_1"/>
<organism evidence="1 2">
    <name type="scientific">Jaapia argillacea MUCL 33604</name>
    <dbReference type="NCBI Taxonomy" id="933084"/>
    <lineage>
        <taxon>Eukaryota</taxon>
        <taxon>Fungi</taxon>
        <taxon>Dikarya</taxon>
        <taxon>Basidiomycota</taxon>
        <taxon>Agaricomycotina</taxon>
        <taxon>Agaricomycetes</taxon>
        <taxon>Agaricomycetidae</taxon>
        <taxon>Jaapiales</taxon>
        <taxon>Jaapiaceae</taxon>
        <taxon>Jaapia</taxon>
    </lineage>
</organism>